<dbReference type="Proteomes" id="UP000427373">
    <property type="component" value="Chromosome"/>
</dbReference>
<evidence type="ECO:0000313" key="3">
    <source>
        <dbReference type="EMBL" id="QGR16601.1"/>
    </source>
</evidence>
<dbReference type="OrthoDB" id="383270at2157"/>
<dbReference type="EMBL" id="CP045484">
    <property type="protein sequence ID" value="QGR16601.1"/>
    <property type="molecule type" value="Genomic_DNA"/>
</dbReference>
<evidence type="ECO:0000256" key="1">
    <source>
        <dbReference type="SAM" id="Phobius"/>
    </source>
</evidence>
<keyword evidence="1" id="KW-1133">Transmembrane helix</keyword>
<dbReference type="EMBL" id="JACHFY010000030">
    <property type="protein sequence ID" value="MBB5254927.1"/>
    <property type="molecule type" value="Genomic_DNA"/>
</dbReference>
<keyword evidence="1" id="KW-0812">Transmembrane</keyword>
<evidence type="ECO:0000313" key="5">
    <source>
        <dbReference type="Proteomes" id="UP000582213"/>
    </source>
</evidence>
<dbReference type="GeneID" id="42800555"/>
<proteinExistence type="predicted"/>
<protein>
    <submittedName>
        <fullName evidence="3">Uncharacterized protein</fullName>
    </submittedName>
</protein>
<dbReference type="Proteomes" id="UP000582213">
    <property type="component" value="Unassembled WGS sequence"/>
</dbReference>
<reference evidence="2 5" key="2">
    <citation type="submission" date="2020-08" db="EMBL/GenBank/DDBJ databases">
        <title>Genomic Encyclopedia of Type Strains, Phase IV (KMG-IV): sequencing the most valuable type-strain genomes for metagenomic binning, comparative biology and taxonomic classification.</title>
        <authorList>
            <person name="Goeker M."/>
        </authorList>
    </citation>
    <scope>NUCLEOTIDE SEQUENCE [LARGE SCALE GENOMIC DNA]</scope>
    <source>
        <strain evidence="2 5">DSM 12421</strain>
    </source>
</reference>
<keyword evidence="4" id="KW-1185">Reference proteome</keyword>
<sequence>MSQQITIKRRTIVPMLKAIGVLMFVMLLVPLEGIVSSGIIEGHAIAAYFAASDAMCGNIGGAVQNGIAAISDMFGLYQLAMNNPIVQMALVMSGGDIGTFIYLLALADPFTAIGVTAIIVGM</sequence>
<keyword evidence="1" id="KW-0472">Membrane</keyword>
<evidence type="ECO:0000313" key="2">
    <source>
        <dbReference type="EMBL" id="MBB5254927.1"/>
    </source>
</evidence>
<feature type="transmembrane region" description="Helical" evidence="1">
    <location>
        <begin position="100"/>
        <end position="120"/>
    </location>
</feature>
<accession>A0A650CFG1</accession>
<dbReference type="AlphaFoldDB" id="A0A650CFG1"/>
<dbReference type="KEGG" id="soh:D1869_04885"/>
<evidence type="ECO:0000313" key="4">
    <source>
        <dbReference type="Proteomes" id="UP000427373"/>
    </source>
</evidence>
<gene>
    <name evidence="3" type="ORF">D1869_04885</name>
    <name evidence="2" type="ORF">HNQ62_002701</name>
</gene>
<feature type="transmembrane region" description="Helical" evidence="1">
    <location>
        <begin position="12"/>
        <end position="31"/>
    </location>
</feature>
<reference evidence="3 4" key="1">
    <citation type="submission" date="2019-10" db="EMBL/GenBank/DDBJ databases">
        <title>Genome Sequences from Six Type Strain Members of the Archaeal Family Sulfolobaceae: Acidianus ambivalens, Acidianus infernus, Metallosphaera prunae, Stygiolobus azoricus, Sulfolobus metallicus, and Sulfurisphaera ohwakuensis.</title>
        <authorList>
            <person name="Counts J.A."/>
            <person name="Kelly R.M."/>
        </authorList>
    </citation>
    <scope>NUCLEOTIDE SEQUENCE [LARGE SCALE GENOMIC DNA]</scope>
    <source>
        <strain evidence="3 4">TA-1</strain>
    </source>
</reference>
<name>A0A650CFG1_SULOH</name>
<dbReference type="RefSeq" id="WP_156014157.1">
    <property type="nucleotide sequence ID" value="NZ_CP045484.1"/>
</dbReference>
<organism evidence="3 4">
    <name type="scientific">Sulfurisphaera ohwakuensis</name>
    <dbReference type="NCBI Taxonomy" id="69656"/>
    <lineage>
        <taxon>Archaea</taxon>
        <taxon>Thermoproteota</taxon>
        <taxon>Thermoprotei</taxon>
        <taxon>Sulfolobales</taxon>
        <taxon>Sulfolobaceae</taxon>
        <taxon>Sulfurisphaera</taxon>
    </lineage>
</organism>